<sequence>MSSGLTVTEPDEPASKVYPSASDLATAVAPMVPPAPALFSTINGWPSAAASFSPAARAATSVAWPGVHGTMMRTGLSG</sequence>
<proteinExistence type="predicted"/>
<evidence type="ECO:0000313" key="1">
    <source>
        <dbReference type="EMBL" id="SUV63797.1"/>
    </source>
</evidence>
<protein>
    <submittedName>
        <fullName evidence="1">Uncharacterized protein</fullName>
    </submittedName>
</protein>
<dbReference type="AlphaFoldDB" id="A0A0E8CMH2"/>
<evidence type="ECO:0000313" key="2">
    <source>
        <dbReference type="Proteomes" id="UP000255014"/>
    </source>
</evidence>
<organism evidence="1 2">
    <name type="scientific">Bordetella pertussis</name>
    <dbReference type="NCBI Taxonomy" id="520"/>
    <lineage>
        <taxon>Bacteria</taxon>
        <taxon>Pseudomonadati</taxon>
        <taxon>Pseudomonadota</taxon>
        <taxon>Betaproteobacteria</taxon>
        <taxon>Burkholderiales</taxon>
        <taxon>Alcaligenaceae</taxon>
        <taxon>Bordetella</taxon>
    </lineage>
</organism>
<dbReference type="Proteomes" id="UP000255014">
    <property type="component" value="Unassembled WGS sequence"/>
</dbReference>
<accession>A0A0E8CMH2</accession>
<reference evidence="1 2" key="1">
    <citation type="submission" date="2018-06" db="EMBL/GenBank/DDBJ databases">
        <authorList>
            <consortium name="Pathogen Informatics"/>
            <person name="Doyle S."/>
        </authorList>
    </citation>
    <scope>NUCLEOTIDE SEQUENCE [LARGE SCALE GENOMIC DNA]</scope>
    <source>
        <strain evidence="1 2">NCTC10911</strain>
    </source>
</reference>
<gene>
    <name evidence="1" type="ORF">NCTC10911_00803</name>
</gene>
<dbReference type="EMBL" id="UFTT01000002">
    <property type="protein sequence ID" value="SUV63797.1"/>
    <property type="molecule type" value="Genomic_DNA"/>
</dbReference>
<name>A0A0E8CMH2_BORPT</name>